<evidence type="ECO:0000313" key="1">
    <source>
        <dbReference type="EMBL" id="JAD79014.1"/>
    </source>
</evidence>
<reference evidence="1" key="1">
    <citation type="submission" date="2014-09" db="EMBL/GenBank/DDBJ databases">
        <authorList>
            <person name="Magalhaes I.L.F."/>
            <person name="Oliveira U."/>
            <person name="Santos F.R."/>
            <person name="Vidigal T.H.D.A."/>
            <person name="Brescovit A.D."/>
            <person name="Santos A.J."/>
        </authorList>
    </citation>
    <scope>NUCLEOTIDE SEQUENCE</scope>
    <source>
        <tissue evidence="1">Shoot tissue taken approximately 20 cm above the soil surface</tissue>
    </source>
</reference>
<sequence length="56" mass="6158">MQLMRAPLHPAEGIITCSCGLPSSDFPCNNCLAWEYVPKKRELSTAIPINEDDAPL</sequence>
<proteinExistence type="predicted"/>
<dbReference type="AlphaFoldDB" id="A0A0A9CRP5"/>
<accession>A0A0A9CRP5</accession>
<protein>
    <submittedName>
        <fullName evidence="1">MBAC1</fullName>
    </submittedName>
</protein>
<name>A0A0A9CRP5_ARUDO</name>
<organism evidence="1">
    <name type="scientific">Arundo donax</name>
    <name type="common">Giant reed</name>
    <name type="synonym">Donax arundinaceus</name>
    <dbReference type="NCBI Taxonomy" id="35708"/>
    <lineage>
        <taxon>Eukaryota</taxon>
        <taxon>Viridiplantae</taxon>
        <taxon>Streptophyta</taxon>
        <taxon>Embryophyta</taxon>
        <taxon>Tracheophyta</taxon>
        <taxon>Spermatophyta</taxon>
        <taxon>Magnoliopsida</taxon>
        <taxon>Liliopsida</taxon>
        <taxon>Poales</taxon>
        <taxon>Poaceae</taxon>
        <taxon>PACMAD clade</taxon>
        <taxon>Arundinoideae</taxon>
        <taxon>Arundineae</taxon>
        <taxon>Arundo</taxon>
    </lineage>
</organism>
<dbReference type="EMBL" id="GBRH01218881">
    <property type="protein sequence ID" value="JAD79014.1"/>
    <property type="molecule type" value="Transcribed_RNA"/>
</dbReference>
<reference evidence="1" key="2">
    <citation type="journal article" date="2015" name="Data Brief">
        <title>Shoot transcriptome of the giant reed, Arundo donax.</title>
        <authorList>
            <person name="Barrero R.A."/>
            <person name="Guerrero F.D."/>
            <person name="Moolhuijzen P."/>
            <person name="Goolsby J.A."/>
            <person name="Tidwell J."/>
            <person name="Bellgard S.E."/>
            <person name="Bellgard M.I."/>
        </authorList>
    </citation>
    <scope>NUCLEOTIDE SEQUENCE</scope>
    <source>
        <tissue evidence="1">Shoot tissue taken approximately 20 cm above the soil surface</tissue>
    </source>
</reference>